<protein>
    <submittedName>
        <fullName evidence="1">Uncharacterized protein</fullName>
    </submittedName>
</protein>
<evidence type="ECO:0000313" key="2">
    <source>
        <dbReference type="Proteomes" id="UP000184391"/>
    </source>
</evidence>
<dbReference type="RefSeq" id="WP_245790202.1">
    <property type="nucleotide sequence ID" value="NZ_FRDF01000017.1"/>
</dbReference>
<organism evidence="1 2">
    <name type="scientific">Erythrobacter sanguineus</name>
    <dbReference type="NCBI Taxonomy" id="198312"/>
    <lineage>
        <taxon>Bacteria</taxon>
        <taxon>Pseudomonadati</taxon>
        <taxon>Pseudomonadota</taxon>
        <taxon>Alphaproteobacteria</taxon>
        <taxon>Sphingomonadales</taxon>
        <taxon>Erythrobacteraceae</taxon>
        <taxon>Erythrobacter/Porphyrobacter group</taxon>
        <taxon>Erythrobacter</taxon>
    </lineage>
</organism>
<keyword evidence="2" id="KW-1185">Reference proteome</keyword>
<evidence type="ECO:0000313" key="1">
    <source>
        <dbReference type="EMBL" id="SHN63984.1"/>
    </source>
</evidence>
<accession>A0A1M7SZY0</accession>
<dbReference type="EMBL" id="FRDF01000017">
    <property type="protein sequence ID" value="SHN63984.1"/>
    <property type="molecule type" value="Genomic_DNA"/>
</dbReference>
<reference evidence="2" key="1">
    <citation type="submission" date="2016-12" db="EMBL/GenBank/DDBJ databases">
        <authorList>
            <person name="Varghese N."/>
            <person name="Submissions S."/>
        </authorList>
    </citation>
    <scope>NUCLEOTIDE SEQUENCE [LARGE SCALE GENOMIC DNA]</scope>
    <source>
        <strain evidence="2">DSM 11032</strain>
    </source>
</reference>
<name>A0A1M7SZY0_9SPHN</name>
<gene>
    <name evidence="1" type="ORF">SAMN02745193_02658</name>
</gene>
<dbReference type="STRING" id="198312.SAMN02745193_02658"/>
<dbReference type="Proteomes" id="UP000184391">
    <property type="component" value="Unassembled WGS sequence"/>
</dbReference>
<proteinExistence type="predicted"/>
<sequence length="345" mass="38028">MMRPGWRLRWSGGMLAMVLAVVLAAPLGATPPLPTIDYVAERAAIGRYQDADQRLQDIGWRLAQGNAGFCPRAIPAIGLQLQDMASYGAPEIARSAIGLKRDFAVQTAARGSPAALSGVFTRNREIVALERFDPNQWPAEPGRMNWHRLVWAHDHIDAMLTEHGGIAVGFADGAVARVIPVEVCATRFELMGDGGKAVADGQRVVIGIDFPAFAYPEEDVFAAVVAHELAHNVLEHDAWLDRNGRRRRHVRLTEREADRLMPWLLANAGYDPAAAATFMTRWGSRHDAGILMIRSHDGWDERAEFIAAELPLIAQAMAREGRADWTAHFRREIDPARGLGKTGRE</sequence>
<dbReference type="AlphaFoldDB" id="A0A1M7SZY0"/>